<proteinExistence type="predicted"/>
<dbReference type="Proteomes" id="UP000007800">
    <property type="component" value="Unassembled WGS sequence"/>
</dbReference>
<evidence type="ECO:0000256" key="1">
    <source>
        <dbReference type="SAM" id="MobiDB-lite"/>
    </source>
</evidence>
<dbReference type="OrthoDB" id="10288193at2759"/>
<keyword evidence="3" id="KW-1185">Reference proteome</keyword>
<evidence type="ECO:0000313" key="3">
    <source>
        <dbReference type="Proteomes" id="UP000007800"/>
    </source>
</evidence>
<gene>
    <name evidence="2" type="ORF">Pmar_PMAR023940</name>
</gene>
<organism evidence="3">
    <name type="scientific">Perkinsus marinus (strain ATCC 50983 / TXsc)</name>
    <dbReference type="NCBI Taxonomy" id="423536"/>
    <lineage>
        <taxon>Eukaryota</taxon>
        <taxon>Sar</taxon>
        <taxon>Alveolata</taxon>
        <taxon>Perkinsozoa</taxon>
        <taxon>Perkinsea</taxon>
        <taxon>Perkinsida</taxon>
        <taxon>Perkinsidae</taxon>
        <taxon>Perkinsus</taxon>
    </lineage>
</organism>
<evidence type="ECO:0000313" key="2">
    <source>
        <dbReference type="EMBL" id="EEQ98986.1"/>
    </source>
</evidence>
<dbReference type="AlphaFoldDB" id="C5LWA6"/>
<dbReference type="EMBL" id="GG686107">
    <property type="protein sequence ID" value="EEQ98986.1"/>
    <property type="molecule type" value="Genomic_DNA"/>
</dbReference>
<dbReference type="GeneID" id="9044128"/>
<dbReference type="RefSeq" id="XP_002766269.1">
    <property type="nucleotide sequence ID" value="XM_002766223.1"/>
</dbReference>
<protein>
    <submittedName>
        <fullName evidence="2">Uncharacterized protein</fullName>
    </submittedName>
</protein>
<accession>C5LWA6</accession>
<reference evidence="2 3" key="1">
    <citation type="submission" date="2008-07" db="EMBL/GenBank/DDBJ databases">
        <authorList>
            <person name="El-Sayed N."/>
            <person name="Caler E."/>
            <person name="Inman J."/>
            <person name="Amedeo P."/>
            <person name="Hass B."/>
            <person name="Wortman J."/>
        </authorList>
    </citation>
    <scope>NUCLEOTIDE SEQUENCE [LARGE SCALE GENOMIC DNA]</scope>
    <source>
        <strain evidence="3">ATCC 50983 / TXsc</strain>
    </source>
</reference>
<sequence>MGMPLSGGPTPVTVVEVSKELKLRGKRKMEKIAVPKEATATSSAAKVGVEHVRGVCKFCDKPLTIGRAFNDHEKDGSKFERCPLDPKPPPDSNAAMFTERVKHEAR</sequence>
<feature type="region of interest" description="Disordered" evidence="1">
    <location>
        <begin position="74"/>
        <end position="106"/>
    </location>
</feature>
<dbReference type="InParanoid" id="C5LWA6"/>
<feature type="compositionally biased region" description="Basic and acidic residues" evidence="1">
    <location>
        <begin position="74"/>
        <end position="84"/>
    </location>
</feature>
<name>C5LWA6_PERM5</name>